<sequence length="99" mass="11550">MCSKRSTWKVLGLSATRKLGEIFWVIAICVLSEILIWCLSLALRLIDIQFLSAIVGMVMVKQKYERDSSKTDSTERFYMTRIKSKVSHDLDSYLHKRVY</sequence>
<name>A0A8I2Z2V2_VERLO</name>
<protein>
    <submittedName>
        <fullName evidence="2">Uncharacterized protein</fullName>
    </submittedName>
</protein>
<keyword evidence="1" id="KW-0472">Membrane</keyword>
<keyword evidence="1" id="KW-0812">Transmembrane</keyword>
<dbReference type="Proteomes" id="UP000689129">
    <property type="component" value="Unassembled WGS sequence"/>
</dbReference>
<dbReference type="EMBL" id="JAEMWZ010000557">
    <property type="protein sequence ID" value="KAG7112601.1"/>
    <property type="molecule type" value="Genomic_DNA"/>
</dbReference>
<keyword evidence="1" id="KW-1133">Transmembrane helix</keyword>
<reference evidence="2" key="1">
    <citation type="journal article" date="2021" name="Mol. Plant Pathol.">
        <title>A 20-kb lineage-specific genomic region tames virulence in pathogenic amphidiploid Verticillium longisporum.</title>
        <authorList>
            <person name="Harting R."/>
            <person name="Starke J."/>
            <person name="Kusch H."/>
            <person name="Poggeler S."/>
            <person name="Maurus I."/>
            <person name="Schluter R."/>
            <person name="Landesfeind M."/>
            <person name="Bulla I."/>
            <person name="Nowrousian M."/>
            <person name="de Jonge R."/>
            <person name="Stahlhut G."/>
            <person name="Hoff K.J."/>
            <person name="Asshauer K.P."/>
            <person name="Thurmer A."/>
            <person name="Stanke M."/>
            <person name="Daniel R."/>
            <person name="Morgenstern B."/>
            <person name="Thomma B.P.H.J."/>
            <person name="Kronstad J.W."/>
            <person name="Braus-Stromeyer S.A."/>
            <person name="Braus G.H."/>
        </authorList>
    </citation>
    <scope>NUCLEOTIDE SEQUENCE</scope>
    <source>
        <strain evidence="2">Vl32</strain>
    </source>
</reference>
<gene>
    <name evidence="2" type="ORF">HYQ45_017245</name>
</gene>
<dbReference type="AlphaFoldDB" id="A0A8I2Z2V2"/>
<proteinExistence type="predicted"/>
<accession>A0A8I2Z2V2</accession>
<evidence type="ECO:0000256" key="1">
    <source>
        <dbReference type="SAM" id="Phobius"/>
    </source>
</evidence>
<evidence type="ECO:0000313" key="3">
    <source>
        <dbReference type="Proteomes" id="UP000689129"/>
    </source>
</evidence>
<evidence type="ECO:0000313" key="2">
    <source>
        <dbReference type="EMBL" id="KAG7112601.1"/>
    </source>
</evidence>
<organism evidence="2 3">
    <name type="scientific">Verticillium longisporum</name>
    <name type="common">Verticillium dahliae var. longisporum</name>
    <dbReference type="NCBI Taxonomy" id="100787"/>
    <lineage>
        <taxon>Eukaryota</taxon>
        <taxon>Fungi</taxon>
        <taxon>Dikarya</taxon>
        <taxon>Ascomycota</taxon>
        <taxon>Pezizomycotina</taxon>
        <taxon>Sordariomycetes</taxon>
        <taxon>Hypocreomycetidae</taxon>
        <taxon>Glomerellales</taxon>
        <taxon>Plectosphaerellaceae</taxon>
        <taxon>Verticillium</taxon>
    </lineage>
</organism>
<comment type="caution">
    <text evidence="2">The sequence shown here is derived from an EMBL/GenBank/DDBJ whole genome shotgun (WGS) entry which is preliminary data.</text>
</comment>
<feature type="transmembrane region" description="Helical" evidence="1">
    <location>
        <begin position="22"/>
        <end position="43"/>
    </location>
</feature>